<dbReference type="AlphaFoldDB" id="A0A5B7FC88"/>
<dbReference type="EMBL" id="VSRR010005315">
    <property type="protein sequence ID" value="MPC42114.1"/>
    <property type="molecule type" value="Genomic_DNA"/>
</dbReference>
<gene>
    <name evidence="1" type="ORF">E2C01_035728</name>
</gene>
<sequence length="87" mass="9209">MAYLPAPSCYAYPPGLPSTSNPPPDMANTVTMRWLKAATAIVIAIGVSDFPADMAITTTPTQRGNSTPFLNFSYLKPCDSSSNPVTP</sequence>
<name>A0A5B7FC88_PORTR</name>
<keyword evidence="2" id="KW-1185">Reference proteome</keyword>
<organism evidence="1 2">
    <name type="scientific">Portunus trituberculatus</name>
    <name type="common">Swimming crab</name>
    <name type="synonym">Neptunus trituberculatus</name>
    <dbReference type="NCBI Taxonomy" id="210409"/>
    <lineage>
        <taxon>Eukaryota</taxon>
        <taxon>Metazoa</taxon>
        <taxon>Ecdysozoa</taxon>
        <taxon>Arthropoda</taxon>
        <taxon>Crustacea</taxon>
        <taxon>Multicrustacea</taxon>
        <taxon>Malacostraca</taxon>
        <taxon>Eumalacostraca</taxon>
        <taxon>Eucarida</taxon>
        <taxon>Decapoda</taxon>
        <taxon>Pleocyemata</taxon>
        <taxon>Brachyura</taxon>
        <taxon>Eubrachyura</taxon>
        <taxon>Portunoidea</taxon>
        <taxon>Portunidae</taxon>
        <taxon>Portuninae</taxon>
        <taxon>Portunus</taxon>
    </lineage>
</organism>
<evidence type="ECO:0000313" key="1">
    <source>
        <dbReference type="EMBL" id="MPC42114.1"/>
    </source>
</evidence>
<evidence type="ECO:0000313" key="2">
    <source>
        <dbReference type="Proteomes" id="UP000324222"/>
    </source>
</evidence>
<proteinExistence type="predicted"/>
<dbReference type="Proteomes" id="UP000324222">
    <property type="component" value="Unassembled WGS sequence"/>
</dbReference>
<reference evidence="1 2" key="1">
    <citation type="submission" date="2019-05" db="EMBL/GenBank/DDBJ databases">
        <title>Another draft genome of Portunus trituberculatus and its Hox gene families provides insights of decapod evolution.</title>
        <authorList>
            <person name="Jeong J.-H."/>
            <person name="Song I."/>
            <person name="Kim S."/>
            <person name="Choi T."/>
            <person name="Kim D."/>
            <person name="Ryu S."/>
            <person name="Kim W."/>
        </authorList>
    </citation>
    <scope>NUCLEOTIDE SEQUENCE [LARGE SCALE GENOMIC DNA]</scope>
    <source>
        <tissue evidence="1">Muscle</tissue>
    </source>
</reference>
<comment type="caution">
    <text evidence="1">The sequence shown here is derived from an EMBL/GenBank/DDBJ whole genome shotgun (WGS) entry which is preliminary data.</text>
</comment>
<protein>
    <submittedName>
        <fullName evidence="1">Uncharacterized protein</fullName>
    </submittedName>
</protein>
<accession>A0A5B7FC88</accession>